<proteinExistence type="predicted"/>
<reference evidence="3" key="1">
    <citation type="journal article" date="2019" name="Int. J. Syst. Evol. Microbiol.">
        <title>The Global Catalogue of Microorganisms (GCM) 10K type strain sequencing project: providing services to taxonomists for standard genome sequencing and annotation.</title>
        <authorList>
            <consortium name="The Broad Institute Genomics Platform"/>
            <consortium name="The Broad Institute Genome Sequencing Center for Infectious Disease"/>
            <person name="Wu L."/>
            <person name="Ma J."/>
        </authorList>
    </citation>
    <scope>NUCLEOTIDE SEQUENCE [LARGE SCALE GENOMIC DNA]</scope>
    <source>
        <strain evidence="3">CGMCC 1.10131</strain>
    </source>
</reference>
<feature type="transmembrane region" description="Helical" evidence="1">
    <location>
        <begin position="34"/>
        <end position="54"/>
    </location>
</feature>
<protein>
    <recommendedName>
        <fullName evidence="4">DUF1145 domain-containing protein</fullName>
    </recommendedName>
</protein>
<evidence type="ECO:0000313" key="3">
    <source>
        <dbReference type="Proteomes" id="UP000651977"/>
    </source>
</evidence>
<keyword evidence="1" id="KW-1133">Transmembrane helix</keyword>
<dbReference type="PANTHER" id="PTHR38775">
    <property type="entry name" value="INNER MEMBRANE PROTEIN-RELATED"/>
    <property type="match status" value="1"/>
</dbReference>
<dbReference type="Proteomes" id="UP000651977">
    <property type="component" value="Unassembled WGS sequence"/>
</dbReference>
<evidence type="ECO:0000256" key="1">
    <source>
        <dbReference type="SAM" id="Phobius"/>
    </source>
</evidence>
<dbReference type="InterPro" id="IPR009525">
    <property type="entry name" value="DUF1145"/>
</dbReference>
<name>A0ABQ1I1F8_9ALTE</name>
<keyword evidence="1" id="KW-0812">Transmembrane</keyword>
<evidence type="ECO:0008006" key="4">
    <source>
        <dbReference type="Google" id="ProtNLM"/>
    </source>
</evidence>
<gene>
    <name evidence="2" type="ORF">GCM10007414_20930</name>
</gene>
<dbReference type="RefSeq" id="WP_083481569.1">
    <property type="nucleotide sequence ID" value="NZ_BMDY01000011.1"/>
</dbReference>
<dbReference type="Pfam" id="PF06611">
    <property type="entry name" value="DUF1145"/>
    <property type="match status" value="1"/>
</dbReference>
<keyword evidence="1" id="KW-0472">Membrane</keyword>
<sequence>MFIKIGKAFMAAMWLAMLLSPVIFVAPYNWILPLVGGFLLLLHAVQLFAIVGTLQQAGVLRKGDKLQILIFGFFAMWQIHKRMSEQQK</sequence>
<keyword evidence="3" id="KW-1185">Reference proteome</keyword>
<comment type="caution">
    <text evidence="2">The sequence shown here is derived from an EMBL/GenBank/DDBJ whole genome shotgun (WGS) entry which is preliminary data.</text>
</comment>
<dbReference type="EMBL" id="BMDY01000011">
    <property type="protein sequence ID" value="GGB07407.1"/>
    <property type="molecule type" value="Genomic_DNA"/>
</dbReference>
<dbReference type="PANTHER" id="PTHR38775:SF1">
    <property type="entry name" value="INNER MEMBRANE PROTEIN"/>
    <property type="match status" value="1"/>
</dbReference>
<evidence type="ECO:0000313" key="2">
    <source>
        <dbReference type="EMBL" id="GGB07407.1"/>
    </source>
</evidence>
<organism evidence="2 3">
    <name type="scientific">Agarivorans gilvus</name>
    <dbReference type="NCBI Taxonomy" id="680279"/>
    <lineage>
        <taxon>Bacteria</taxon>
        <taxon>Pseudomonadati</taxon>
        <taxon>Pseudomonadota</taxon>
        <taxon>Gammaproteobacteria</taxon>
        <taxon>Alteromonadales</taxon>
        <taxon>Alteromonadaceae</taxon>
        <taxon>Agarivorans</taxon>
    </lineage>
</organism>
<accession>A0ABQ1I1F8</accession>